<dbReference type="InterPro" id="IPR021851">
    <property type="entry name" value="DUF3455"/>
</dbReference>
<organism evidence="2 3">
    <name type="scientific">Lacibacter sediminis</name>
    <dbReference type="NCBI Taxonomy" id="2760713"/>
    <lineage>
        <taxon>Bacteria</taxon>
        <taxon>Pseudomonadati</taxon>
        <taxon>Bacteroidota</taxon>
        <taxon>Chitinophagia</taxon>
        <taxon>Chitinophagales</taxon>
        <taxon>Chitinophagaceae</taxon>
        <taxon>Lacibacter</taxon>
    </lineage>
</organism>
<sequence>MKKKKSTTIMLLPLLFTITMLACEKNEPVNSTTPAYQIKASEKLSIPAEIELPINSPYGNTRIATYYATGVQKYKAQQKAGSETGTYEWVFVAPKAELYDVTNKKVGTHGAGPFWAITTADSIFAQQFTPARTATPDASSIPWLLLMPKTGTTPTGIFSNVAYIQRIATKGGKAPAAAPQSLSDTAAVYYTAIYRFSKKN</sequence>
<dbReference type="KEGG" id="lacs:H4075_00895"/>
<dbReference type="AlphaFoldDB" id="A0A7G5XH33"/>
<keyword evidence="3" id="KW-1185">Reference proteome</keyword>
<dbReference type="EMBL" id="CP060007">
    <property type="protein sequence ID" value="QNA44786.1"/>
    <property type="molecule type" value="Genomic_DNA"/>
</dbReference>
<dbReference type="PROSITE" id="PS51257">
    <property type="entry name" value="PROKAR_LIPOPROTEIN"/>
    <property type="match status" value="1"/>
</dbReference>
<evidence type="ECO:0000256" key="1">
    <source>
        <dbReference type="SAM" id="SignalP"/>
    </source>
</evidence>
<accession>A0A7G5XH33</accession>
<dbReference type="Proteomes" id="UP000515344">
    <property type="component" value="Chromosome"/>
</dbReference>
<feature type="chain" id="PRO_5028918594" evidence="1">
    <location>
        <begin position="23"/>
        <end position="200"/>
    </location>
</feature>
<dbReference type="PANTHER" id="PTHR35567:SF1">
    <property type="entry name" value="CONSERVED FUNGAL PROTEIN (AFU_ORTHOLOGUE AFUA_1G14230)"/>
    <property type="match status" value="1"/>
</dbReference>
<dbReference type="RefSeq" id="WP_182803275.1">
    <property type="nucleotide sequence ID" value="NZ_CP060007.1"/>
</dbReference>
<evidence type="ECO:0000313" key="3">
    <source>
        <dbReference type="Proteomes" id="UP000515344"/>
    </source>
</evidence>
<reference evidence="3" key="1">
    <citation type="submission" date="2020-08" db="EMBL/GenBank/DDBJ databases">
        <title>Lacibacter sp. S13-6-6 genome sequencing.</title>
        <authorList>
            <person name="Jin L."/>
        </authorList>
    </citation>
    <scope>NUCLEOTIDE SEQUENCE [LARGE SCALE GENOMIC DNA]</scope>
    <source>
        <strain evidence="3">S13-6-6</strain>
    </source>
</reference>
<gene>
    <name evidence="2" type="ORF">H4075_00895</name>
</gene>
<dbReference type="PANTHER" id="PTHR35567">
    <property type="entry name" value="MALATE DEHYDROGENASE (AFU_ORTHOLOGUE AFUA_2G13800)"/>
    <property type="match status" value="1"/>
</dbReference>
<name>A0A7G5XH33_9BACT</name>
<dbReference type="Pfam" id="PF11937">
    <property type="entry name" value="DUF3455"/>
    <property type="match status" value="1"/>
</dbReference>
<feature type="signal peptide" evidence="1">
    <location>
        <begin position="1"/>
        <end position="22"/>
    </location>
</feature>
<evidence type="ECO:0000313" key="2">
    <source>
        <dbReference type="EMBL" id="QNA44786.1"/>
    </source>
</evidence>
<keyword evidence="1" id="KW-0732">Signal</keyword>
<protein>
    <submittedName>
        <fullName evidence="2">DUF3455 domain-containing protein</fullName>
    </submittedName>
</protein>
<proteinExistence type="predicted"/>